<proteinExistence type="predicted"/>
<evidence type="ECO:0000313" key="2">
    <source>
        <dbReference type="EMBL" id="BES91892.1"/>
    </source>
</evidence>
<accession>A0ABN7AKR0</accession>
<evidence type="ECO:0000313" key="3">
    <source>
        <dbReference type="Proteomes" id="UP001307889"/>
    </source>
</evidence>
<evidence type="ECO:0000256" key="1">
    <source>
        <dbReference type="SAM" id="MobiDB-lite"/>
    </source>
</evidence>
<feature type="compositionally biased region" description="Basic and acidic residues" evidence="1">
    <location>
        <begin position="97"/>
        <end position="123"/>
    </location>
</feature>
<dbReference type="EMBL" id="AP028911">
    <property type="protein sequence ID" value="BES91892.1"/>
    <property type="molecule type" value="Genomic_DNA"/>
</dbReference>
<dbReference type="Proteomes" id="UP001307889">
    <property type="component" value="Chromosome 3"/>
</dbReference>
<gene>
    <name evidence="2" type="ORF">NTJ_04700</name>
</gene>
<name>A0ABN7AKR0_9HEMI</name>
<protein>
    <submittedName>
        <fullName evidence="2">Uncharacterized protein</fullName>
    </submittedName>
</protein>
<organism evidence="2 3">
    <name type="scientific">Nesidiocoris tenuis</name>
    <dbReference type="NCBI Taxonomy" id="355587"/>
    <lineage>
        <taxon>Eukaryota</taxon>
        <taxon>Metazoa</taxon>
        <taxon>Ecdysozoa</taxon>
        <taxon>Arthropoda</taxon>
        <taxon>Hexapoda</taxon>
        <taxon>Insecta</taxon>
        <taxon>Pterygota</taxon>
        <taxon>Neoptera</taxon>
        <taxon>Paraneoptera</taxon>
        <taxon>Hemiptera</taxon>
        <taxon>Heteroptera</taxon>
        <taxon>Panheteroptera</taxon>
        <taxon>Cimicomorpha</taxon>
        <taxon>Miridae</taxon>
        <taxon>Dicyphina</taxon>
        <taxon>Nesidiocoris</taxon>
    </lineage>
</organism>
<feature type="region of interest" description="Disordered" evidence="1">
    <location>
        <begin position="93"/>
        <end position="123"/>
    </location>
</feature>
<sequence length="123" mass="12847">MLGRTFMVAPRLGRDLVVKIGSMGDGEGGEGEEEPSGGHVTRRLGQDNGDAYGAAGPGLRIPLVALRVPGHLVDDVSALCTKCTADLCLKVNGEGESAPRERGTTGDVTRRDVTIQHPKGGRE</sequence>
<keyword evidence="3" id="KW-1185">Reference proteome</keyword>
<reference evidence="2 3" key="1">
    <citation type="submission" date="2023-09" db="EMBL/GenBank/DDBJ databases">
        <title>Nesidiocoris tenuis whole genome shotgun sequence.</title>
        <authorList>
            <person name="Shibata T."/>
            <person name="Shimoda M."/>
            <person name="Kobayashi T."/>
            <person name="Uehara T."/>
        </authorList>
    </citation>
    <scope>NUCLEOTIDE SEQUENCE [LARGE SCALE GENOMIC DNA]</scope>
    <source>
        <strain evidence="2 3">Japan</strain>
    </source>
</reference>
<feature type="region of interest" description="Disordered" evidence="1">
    <location>
        <begin position="22"/>
        <end position="51"/>
    </location>
</feature>